<dbReference type="GO" id="GO:0005634">
    <property type="term" value="C:nucleus"/>
    <property type="evidence" value="ECO:0007669"/>
    <property type="project" value="UniProtKB-SubCell"/>
</dbReference>
<evidence type="ECO:0000256" key="3">
    <source>
        <dbReference type="ARBA" id="ARBA00023015"/>
    </source>
</evidence>
<evidence type="ECO:0000259" key="7">
    <source>
        <dbReference type="PROSITE" id="PS50048"/>
    </source>
</evidence>
<dbReference type="PROSITE" id="PS00463">
    <property type="entry name" value="ZN2_CY6_FUNGAL_1"/>
    <property type="match status" value="1"/>
</dbReference>
<comment type="subcellular location">
    <subcellularLocation>
        <location evidence="1">Nucleus</location>
    </subcellularLocation>
</comment>
<evidence type="ECO:0000256" key="1">
    <source>
        <dbReference type="ARBA" id="ARBA00004123"/>
    </source>
</evidence>
<dbReference type="GO" id="GO:0003677">
    <property type="term" value="F:DNA binding"/>
    <property type="evidence" value="ECO:0007669"/>
    <property type="project" value="InterPro"/>
</dbReference>
<proteinExistence type="predicted"/>
<evidence type="ECO:0000313" key="8">
    <source>
        <dbReference type="EMBL" id="KAJ1644073.1"/>
    </source>
</evidence>
<dbReference type="SUPFAM" id="SSF57701">
    <property type="entry name" value="Zn2/Cys6 DNA-binding domain"/>
    <property type="match status" value="1"/>
</dbReference>
<feature type="compositionally biased region" description="Low complexity" evidence="6">
    <location>
        <begin position="84"/>
        <end position="93"/>
    </location>
</feature>
<feature type="region of interest" description="Disordered" evidence="6">
    <location>
        <begin position="73"/>
        <end position="181"/>
    </location>
</feature>
<dbReference type="InterPro" id="IPR001138">
    <property type="entry name" value="Zn2Cys6_DnaBD"/>
</dbReference>
<dbReference type="Proteomes" id="UP001145021">
    <property type="component" value="Unassembled WGS sequence"/>
</dbReference>
<dbReference type="GO" id="GO:0000981">
    <property type="term" value="F:DNA-binding transcription factor activity, RNA polymerase II-specific"/>
    <property type="evidence" value="ECO:0007669"/>
    <property type="project" value="InterPro"/>
</dbReference>
<dbReference type="PROSITE" id="PS50048">
    <property type="entry name" value="ZN2_CY6_FUNGAL_2"/>
    <property type="match status" value="1"/>
</dbReference>
<evidence type="ECO:0000256" key="5">
    <source>
        <dbReference type="ARBA" id="ARBA00023242"/>
    </source>
</evidence>
<accession>A0A9W8CJ98</accession>
<dbReference type="SMART" id="SM00066">
    <property type="entry name" value="GAL4"/>
    <property type="match status" value="1"/>
</dbReference>
<feature type="region of interest" description="Disordered" evidence="6">
    <location>
        <begin position="283"/>
        <end position="314"/>
    </location>
</feature>
<keyword evidence="2" id="KW-0479">Metal-binding</keyword>
<feature type="region of interest" description="Disordered" evidence="6">
    <location>
        <begin position="1"/>
        <end position="50"/>
    </location>
</feature>
<dbReference type="EMBL" id="JANBOH010000195">
    <property type="protein sequence ID" value="KAJ1644073.1"/>
    <property type="molecule type" value="Genomic_DNA"/>
</dbReference>
<comment type="caution">
    <text evidence="8">The sequence shown here is derived from an EMBL/GenBank/DDBJ whole genome shotgun (WGS) entry which is preliminary data.</text>
</comment>
<dbReference type="CDD" id="cd00067">
    <property type="entry name" value="GAL4"/>
    <property type="match status" value="1"/>
</dbReference>
<dbReference type="PANTHER" id="PTHR47338">
    <property type="entry name" value="ZN(II)2CYS6 TRANSCRIPTION FACTOR (EUROFUNG)-RELATED"/>
    <property type="match status" value="1"/>
</dbReference>
<feature type="region of interest" description="Disordered" evidence="6">
    <location>
        <begin position="378"/>
        <end position="431"/>
    </location>
</feature>
<dbReference type="Gene3D" id="4.10.240.10">
    <property type="entry name" value="Zn(2)-C6 fungal-type DNA-binding domain"/>
    <property type="match status" value="1"/>
</dbReference>
<dbReference type="Pfam" id="PF04082">
    <property type="entry name" value="Fungal_trans"/>
    <property type="match status" value="1"/>
</dbReference>
<evidence type="ECO:0000313" key="9">
    <source>
        <dbReference type="Proteomes" id="UP001145021"/>
    </source>
</evidence>
<sequence length="1089" mass="121346">MFSKQDKHNNTSNLGSVGGNNNSSDSVGNVSDGRLVDYHDYPGPPPLSFAKGDRYLQADLREERPLSIQSLLNGRASLSPPPVQSKSQPKSQLMHVSSAAEMSQQPPETHRTPLQLQIPGPEKIVCGTDPLSPPHSNPYQGYLPQQNHPHHNRHQQQQQQHNIHNHHQQQQQQQHLYQSARSSVRSYFAELHYPHSANSQSLVFRNGTGSQGHPMASTASSLGVRYRPYPEIHSVGPQPPPMGGALPQTANQQMQQLQQLAHRANEDTIGKLPLYARISAGGISRDEKRTARRAGHSDQQISQQQQQQNLQLQQQRRRRRTQACEYCHLKKIKCEGDGVRCINCIKNDVQCTWGLKRKRGPKPKVSIMTEVASAALGRAKSLQRQKHQQQQQHQPQQENMSLVQKPDDKQPLGQNVSARRPEQQTAGHSSAAISVSTTVTATTTIAKAVAVPSTSQVPIAMILRNESASPSQSPAHISADDIQSDDESAALSPPSSDTFEGLRAPAMDGVLSEFFSEKFDADTRDTVRYYFDYFYPLCPMFHPSMFIRRVVRGEVDPLLLDAMRAASARVITRMTGRAVDGPAIAKSVKQRIILQLEQPSVDLVRVLVIMTLLSGSQGEYMSYNSLICLAASIVVRMGWHKLDLYKRPPPASWEDWVQLEVKRRVFWLVYQTDSYQAMLTGRPMSIDEDTVYVQAPCSDYEWDVIMHSPENAASPMDKLSSSSATTALAAAGPIDQSKIVATGAFSYSFMALCELTAIIAHINTFLCDAKAGRSRLPQPAVSSAAAAAAAASGSSSSLSASTVFSREGPFPAVDFLGTQRSTTGDLVHPVERTVSLLSEYPTFVALDTRLQAWKSKLLMPEDLRDDAMEAKDISYFGTADHRRFMMRVRYFCLHCYYVPIAIFLHQSNRPSFFTEYEQPLEARLRRTVEDEEGEFALREMLNMAFASTWNEGLLAYDVELESWNMCVQAAHGLSEHLERNSDFPLDRFDQIIPFCIFMSVSVLIRQIRMCNRAIASKGGAAGEMGLLRNVAEVEQERSLCIRHTRHQWDTLQSLGSLWDVQGMQQLLRSMQIDEVANAADMLSGMTLSI</sequence>
<dbReference type="InterPro" id="IPR036864">
    <property type="entry name" value="Zn2-C6_fun-type_DNA-bd_sf"/>
</dbReference>
<feature type="domain" description="Zn(2)-C6 fungal-type" evidence="7">
    <location>
        <begin position="323"/>
        <end position="353"/>
    </location>
</feature>
<feature type="compositionally biased region" description="Low complexity" evidence="6">
    <location>
        <begin position="388"/>
        <end position="397"/>
    </location>
</feature>
<feature type="compositionally biased region" description="Low complexity" evidence="6">
    <location>
        <begin position="299"/>
        <end position="314"/>
    </location>
</feature>
<dbReference type="GO" id="GO:0008270">
    <property type="term" value="F:zinc ion binding"/>
    <property type="evidence" value="ECO:0007669"/>
    <property type="project" value="InterPro"/>
</dbReference>
<keyword evidence="4" id="KW-0804">Transcription</keyword>
<dbReference type="PANTHER" id="PTHR47338:SF5">
    <property type="entry name" value="ZN(II)2CYS6 TRANSCRIPTION FACTOR (EUROFUNG)"/>
    <property type="match status" value="1"/>
</dbReference>
<feature type="compositionally biased region" description="Polar residues" evidence="6">
    <location>
        <begin position="412"/>
        <end position="428"/>
    </location>
</feature>
<feature type="compositionally biased region" description="Low complexity" evidence="6">
    <location>
        <begin position="155"/>
        <end position="175"/>
    </location>
</feature>
<evidence type="ECO:0000256" key="2">
    <source>
        <dbReference type="ARBA" id="ARBA00022723"/>
    </source>
</evidence>
<name>A0A9W8CJ98_9FUNG</name>
<keyword evidence="3" id="KW-0805">Transcription regulation</keyword>
<feature type="compositionally biased region" description="Low complexity" evidence="6">
    <location>
        <begin position="10"/>
        <end position="33"/>
    </location>
</feature>
<keyword evidence="9" id="KW-1185">Reference proteome</keyword>
<keyword evidence="5" id="KW-0539">Nucleus</keyword>
<dbReference type="SMART" id="SM00906">
    <property type="entry name" value="Fungal_trans"/>
    <property type="match status" value="1"/>
</dbReference>
<protein>
    <recommendedName>
        <fullName evidence="7">Zn(2)-C6 fungal-type domain-containing protein</fullName>
    </recommendedName>
</protein>
<feature type="region of interest" description="Disordered" evidence="6">
    <location>
        <begin position="467"/>
        <end position="498"/>
    </location>
</feature>
<gene>
    <name evidence="8" type="ORF">LPJ64_004220</name>
</gene>
<feature type="compositionally biased region" description="Polar residues" evidence="6">
    <location>
        <begin position="100"/>
        <end position="115"/>
    </location>
</feature>
<evidence type="ECO:0000256" key="6">
    <source>
        <dbReference type="SAM" id="MobiDB-lite"/>
    </source>
</evidence>
<dbReference type="Pfam" id="PF00172">
    <property type="entry name" value="Zn_clus"/>
    <property type="match status" value="1"/>
</dbReference>
<reference evidence="8" key="1">
    <citation type="submission" date="2022-07" db="EMBL/GenBank/DDBJ databases">
        <title>Phylogenomic reconstructions and comparative analyses of Kickxellomycotina fungi.</title>
        <authorList>
            <person name="Reynolds N.K."/>
            <person name="Stajich J.E."/>
            <person name="Barry K."/>
            <person name="Grigoriev I.V."/>
            <person name="Crous P."/>
            <person name="Smith M.E."/>
        </authorList>
    </citation>
    <scope>NUCLEOTIDE SEQUENCE</scope>
    <source>
        <strain evidence="8">NBRC 105413</strain>
    </source>
</reference>
<evidence type="ECO:0000256" key="4">
    <source>
        <dbReference type="ARBA" id="ARBA00023163"/>
    </source>
</evidence>
<dbReference type="InterPro" id="IPR050815">
    <property type="entry name" value="TF_fung"/>
</dbReference>
<dbReference type="AlphaFoldDB" id="A0A9W8CJ98"/>
<dbReference type="InterPro" id="IPR007219">
    <property type="entry name" value="XnlR_reg_dom"/>
</dbReference>
<dbReference type="CDD" id="cd12148">
    <property type="entry name" value="fungal_TF_MHR"/>
    <property type="match status" value="1"/>
</dbReference>
<organism evidence="8 9">
    <name type="scientific">Coemansia asiatica</name>
    <dbReference type="NCBI Taxonomy" id="1052880"/>
    <lineage>
        <taxon>Eukaryota</taxon>
        <taxon>Fungi</taxon>
        <taxon>Fungi incertae sedis</taxon>
        <taxon>Zoopagomycota</taxon>
        <taxon>Kickxellomycotina</taxon>
        <taxon>Kickxellomycetes</taxon>
        <taxon>Kickxellales</taxon>
        <taxon>Kickxellaceae</taxon>
        <taxon>Coemansia</taxon>
    </lineage>
</organism>
<dbReference type="GO" id="GO:0006351">
    <property type="term" value="P:DNA-templated transcription"/>
    <property type="evidence" value="ECO:0007669"/>
    <property type="project" value="InterPro"/>
</dbReference>